<dbReference type="EMBL" id="VIEB01000075">
    <property type="protein sequence ID" value="TQE08120.1"/>
    <property type="molecule type" value="Genomic_DNA"/>
</dbReference>
<dbReference type="AlphaFoldDB" id="A0A540NC97"/>
<dbReference type="Proteomes" id="UP000315295">
    <property type="component" value="Unassembled WGS sequence"/>
</dbReference>
<gene>
    <name evidence="1" type="ORF">C1H46_006246</name>
</gene>
<evidence type="ECO:0000313" key="2">
    <source>
        <dbReference type="Proteomes" id="UP000315295"/>
    </source>
</evidence>
<comment type="caution">
    <text evidence="1">The sequence shown here is derived from an EMBL/GenBank/DDBJ whole genome shotgun (WGS) entry which is preliminary data.</text>
</comment>
<name>A0A540NC97_MALBA</name>
<reference evidence="1 2" key="1">
    <citation type="journal article" date="2019" name="G3 (Bethesda)">
        <title>Sequencing of a Wild Apple (Malus baccata) Genome Unravels the Differences Between Cultivated and Wild Apple Species Regarding Disease Resistance and Cold Tolerance.</title>
        <authorList>
            <person name="Chen X."/>
        </authorList>
    </citation>
    <scope>NUCLEOTIDE SEQUENCE [LARGE SCALE GENOMIC DNA]</scope>
    <source>
        <strain evidence="2">cv. Shandingzi</strain>
        <tissue evidence="1">Leaves</tissue>
    </source>
</reference>
<keyword evidence="2" id="KW-1185">Reference proteome</keyword>
<accession>A0A540NC97</accession>
<sequence length="61" mass="6593">MGLLREEVVLALRKSVSFRDAHETPRLQCFGGAGAMKSRNGRCWDGKLGLAEGAIPLFDGC</sequence>
<organism evidence="1 2">
    <name type="scientific">Malus baccata</name>
    <name type="common">Siberian crab apple</name>
    <name type="synonym">Pyrus baccata</name>
    <dbReference type="NCBI Taxonomy" id="106549"/>
    <lineage>
        <taxon>Eukaryota</taxon>
        <taxon>Viridiplantae</taxon>
        <taxon>Streptophyta</taxon>
        <taxon>Embryophyta</taxon>
        <taxon>Tracheophyta</taxon>
        <taxon>Spermatophyta</taxon>
        <taxon>Magnoliopsida</taxon>
        <taxon>eudicotyledons</taxon>
        <taxon>Gunneridae</taxon>
        <taxon>Pentapetalae</taxon>
        <taxon>rosids</taxon>
        <taxon>fabids</taxon>
        <taxon>Rosales</taxon>
        <taxon>Rosaceae</taxon>
        <taxon>Amygdaloideae</taxon>
        <taxon>Maleae</taxon>
        <taxon>Malus</taxon>
    </lineage>
</organism>
<proteinExistence type="predicted"/>
<protein>
    <submittedName>
        <fullName evidence="1">Uncharacterized protein</fullName>
    </submittedName>
</protein>
<evidence type="ECO:0000313" key="1">
    <source>
        <dbReference type="EMBL" id="TQE08120.1"/>
    </source>
</evidence>